<dbReference type="InterPro" id="IPR035897">
    <property type="entry name" value="Toll_tir_struct_dom_sf"/>
</dbReference>
<dbReference type="Proteomes" id="UP000672039">
    <property type="component" value="Chromosome"/>
</dbReference>
<dbReference type="PROSITE" id="PS50104">
    <property type="entry name" value="TIR"/>
    <property type="match status" value="1"/>
</dbReference>
<dbReference type="InterPro" id="IPR049052">
    <property type="entry name" value="nSTAND1"/>
</dbReference>
<protein>
    <submittedName>
        <fullName evidence="2">SUMF1/EgtB/PvdO family nonheme iron enzyme</fullName>
    </submittedName>
</protein>
<dbReference type="SUPFAM" id="SSF52540">
    <property type="entry name" value="P-loop containing nucleoside triphosphate hydrolases"/>
    <property type="match status" value="1"/>
</dbReference>
<keyword evidence="3" id="KW-1185">Reference proteome</keyword>
<accession>A0ABX7WXE9</accession>
<evidence type="ECO:0000313" key="3">
    <source>
        <dbReference type="Proteomes" id="UP000672039"/>
    </source>
</evidence>
<dbReference type="PANTHER" id="PTHR23150:SF35">
    <property type="entry name" value="BLL6746 PROTEIN"/>
    <property type="match status" value="1"/>
</dbReference>
<dbReference type="SUPFAM" id="SSF56436">
    <property type="entry name" value="C-type lectin-like"/>
    <property type="match status" value="1"/>
</dbReference>
<proteinExistence type="predicted"/>
<name>A0ABX7WXE9_9GAMM</name>
<gene>
    <name evidence="2" type="ORF">J9253_07995</name>
</gene>
<feature type="domain" description="TIR" evidence="1">
    <location>
        <begin position="6"/>
        <end position="142"/>
    </location>
</feature>
<reference evidence="2 3" key="1">
    <citation type="submission" date="2021-04" db="EMBL/GenBank/DDBJ databases">
        <title>Genomics, taxonomy and metabolism of representatives of sulfur bacteria of the genus Thiothrix: Thiothrix fructosivorans QT, Thiothrix unzii A1T and three new species, Thiothrix subterranea sp. nov., Thiothrix litoralis sp. nov. and 'Candidatus Thiothrix anitrata' sp. nov.</title>
        <authorList>
            <person name="Ravin N.V."/>
            <person name="Smolyakov D."/>
            <person name="Rudenko T.S."/>
            <person name="Mardanov A.V."/>
            <person name="Beletsky A.V."/>
            <person name="Markov N.D."/>
            <person name="Fomenkov A.I."/>
            <person name="Roberts R.J."/>
            <person name="Karnachuk O.V."/>
            <person name="Novikov A."/>
            <person name="Grabovich M.Y."/>
        </authorList>
    </citation>
    <scope>NUCLEOTIDE SEQUENCE [LARGE SCALE GENOMIC DNA]</scope>
    <source>
        <strain evidence="2 3">AS</strain>
    </source>
</reference>
<dbReference type="InterPro" id="IPR027417">
    <property type="entry name" value="P-loop_NTPase"/>
</dbReference>
<dbReference type="InterPro" id="IPR051043">
    <property type="entry name" value="Sulfatase_Mod_Factor_Kinase"/>
</dbReference>
<dbReference type="Pfam" id="PF20703">
    <property type="entry name" value="nSTAND1"/>
    <property type="match status" value="1"/>
</dbReference>
<evidence type="ECO:0000313" key="2">
    <source>
        <dbReference type="EMBL" id="QTR47847.1"/>
    </source>
</evidence>
<dbReference type="InterPro" id="IPR016187">
    <property type="entry name" value="CTDL_fold"/>
</dbReference>
<dbReference type="Pfam" id="PF13676">
    <property type="entry name" value="TIR_2"/>
    <property type="match status" value="1"/>
</dbReference>
<evidence type="ECO:0000259" key="1">
    <source>
        <dbReference type="PROSITE" id="PS50104"/>
    </source>
</evidence>
<dbReference type="EMBL" id="CP072801">
    <property type="protein sequence ID" value="QTR47847.1"/>
    <property type="molecule type" value="Genomic_DNA"/>
</dbReference>
<dbReference type="InterPro" id="IPR000157">
    <property type="entry name" value="TIR_dom"/>
</dbReference>
<dbReference type="PANTHER" id="PTHR23150">
    <property type="entry name" value="SULFATASE MODIFYING FACTOR 1, 2"/>
    <property type="match status" value="1"/>
</dbReference>
<dbReference type="Gene3D" id="3.40.50.10140">
    <property type="entry name" value="Toll/interleukin-1 receptor homology (TIR) domain"/>
    <property type="match status" value="1"/>
</dbReference>
<dbReference type="RefSeq" id="WP_210224083.1">
    <property type="nucleotide sequence ID" value="NZ_CP072801.1"/>
</dbReference>
<sequence>MSTTPPNAQIFLSYSRTNLEAAIALRTELEKAGFTVFRDEDSIRAGDNWMECLQTALKDCSAFVLLYGHEGVRRWVGAEVQYALGRNLSPHDDALRLPIFPILLPEGDLHNLPPFLSLFQIQRWQADQALPDTLIQAIRDKAELLDDSNSFDGCPYLGLGAFQQQDARLFFGRRKETLEALKFLGTQRDSNPNNIHIDTQYCRWLQIEGNSGAGKSSLVNAGMLPLIQQGALWARTGYEKWQIIGPMMPGKQPLRQLAEALVHAFPDIDKDGSLGLQTKMEADQRVLAYRLGDRKQADTAFLLVVDQFEELFTFAEETEKRQFDAQLAYALADSTCPLFLISTVRIDFLDGFERLGKLSERYNDQCKRYLLKTLSQDGIRQVIEQPARLAGLDASEITSAILSDTENEPGALPLVENALYYLWKHRKGNRLSYELYRSQGKLIGLLGMQADALLERLDKEKDIPKGREGALELLLHLTRINPQGNHTRERIPLLKARQIAGEEDEARGQKIIDYLAGKRVEGGNGSSRLITTVGEKKDDEAGTWDVTTGAYREPKYEGKYVDLIHETLIRARPVDKTDKGGKLVGYWETLYNYIDKNRDRLFYRDQLKEQAATWQASGWFGRWWHLAGWSDIRHYRKVRPGKATLEGRFLRQSERMAWLQGGVMALLLGFVGQSYLWTLDNSLPPSYLLTLQKFRLMNLGWLDEPLPEMLEKEIQPPAGEFRVGEYDKEFGEMANKVLKDSGQYVQQNFGYPATNATIPQPFFIGKYEVTYEQYDYYVWQQQSTQKDLKYPNGEPSKNERGQRAVTYVSWNDANAYLQWLGTKTEGKYQYRLPTEAEWEYVARAGTDTPYWWGDQYAAKGKANCDGCDEQWGGKYVAPIGSFAPNAFGLYDTAGNIWEWTCSEWKTDFDGSESRCIEPKNEEGMRVLRGGSWSSKPVWLRSSARLRSFTANRNITVGFRVLRSARTN</sequence>
<organism evidence="2 3">
    <name type="scientific">Thiothrix litoralis</name>
    <dbReference type="NCBI Taxonomy" id="2891210"/>
    <lineage>
        <taxon>Bacteria</taxon>
        <taxon>Pseudomonadati</taxon>
        <taxon>Pseudomonadota</taxon>
        <taxon>Gammaproteobacteria</taxon>
        <taxon>Thiotrichales</taxon>
        <taxon>Thiotrichaceae</taxon>
        <taxon>Thiothrix</taxon>
    </lineage>
</organism>
<dbReference type="Pfam" id="PF03781">
    <property type="entry name" value="FGE-sulfatase"/>
    <property type="match status" value="1"/>
</dbReference>
<dbReference type="InterPro" id="IPR042095">
    <property type="entry name" value="SUMF_sf"/>
</dbReference>
<dbReference type="Gene3D" id="3.90.1580.10">
    <property type="entry name" value="paralog of FGE (formylglycine-generating enzyme)"/>
    <property type="match status" value="1"/>
</dbReference>
<dbReference type="SUPFAM" id="SSF52200">
    <property type="entry name" value="Toll/Interleukin receptor TIR domain"/>
    <property type="match status" value="1"/>
</dbReference>
<dbReference type="InterPro" id="IPR005532">
    <property type="entry name" value="SUMF_dom"/>
</dbReference>